<dbReference type="KEGG" id="iho:Igni_0997"/>
<dbReference type="EMBL" id="CP000816">
    <property type="protein sequence ID" value="ABU82176.1"/>
    <property type="molecule type" value="Genomic_DNA"/>
</dbReference>
<dbReference type="STRING" id="453591.Igni_0997"/>
<sequence length="112" mass="12404">MGLDDYYTKAFVAVEGKLLYAVVPNYKGLLEKAEAGALELVAELERNGCKLVESELKEGRAFFGFLCPGVHLTLAYIKCTEYGCGKRLVPAFPPLQKLQTSNYTPNGVVLWR</sequence>
<dbReference type="RefSeq" id="WP_012123140.1">
    <property type="nucleotide sequence ID" value="NC_009776.1"/>
</dbReference>
<dbReference type="AlphaFoldDB" id="A8AB74"/>
<accession>A8AB74</accession>
<gene>
    <name evidence="1" type="ordered locus">Igni_0997</name>
</gene>
<evidence type="ECO:0000313" key="1">
    <source>
        <dbReference type="EMBL" id="ABU82176.1"/>
    </source>
</evidence>
<organism evidence="1 2">
    <name type="scientific">Ignicoccus hospitalis (strain KIN4/I / DSM 18386 / JCM 14125)</name>
    <dbReference type="NCBI Taxonomy" id="453591"/>
    <lineage>
        <taxon>Archaea</taxon>
        <taxon>Thermoproteota</taxon>
        <taxon>Thermoprotei</taxon>
        <taxon>Desulfurococcales</taxon>
        <taxon>Desulfurococcaceae</taxon>
        <taxon>Ignicoccus</taxon>
    </lineage>
</organism>
<dbReference type="Proteomes" id="UP000000262">
    <property type="component" value="Chromosome"/>
</dbReference>
<evidence type="ECO:0000313" key="2">
    <source>
        <dbReference type="Proteomes" id="UP000000262"/>
    </source>
</evidence>
<dbReference type="GeneID" id="5563055"/>
<name>A8AB74_IGNH4</name>
<keyword evidence="2" id="KW-1185">Reference proteome</keyword>
<protein>
    <submittedName>
        <fullName evidence="1">Uncharacterized protein</fullName>
    </submittedName>
</protein>
<reference evidence="1 2" key="1">
    <citation type="journal article" date="2008" name="Genome Biol.">
        <title>A genomic analysis of the archaeal system Ignicoccus hospitalis-Nanoarchaeum equitans.</title>
        <authorList>
            <person name="Podar M."/>
            <person name="Anderson I."/>
            <person name="Makarova K.S."/>
            <person name="Elkins J.G."/>
            <person name="Ivanova N."/>
            <person name="Wall M.A."/>
            <person name="Lykidis A."/>
            <person name="Mavromatis K."/>
            <person name="Sun H."/>
            <person name="Hudson M.E."/>
            <person name="Chen W."/>
            <person name="Deciu C."/>
            <person name="Hutchison D."/>
            <person name="Eads J.R."/>
            <person name="Anderson A."/>
            <person name="Fernandes F."/>
            <person name="Szeto E."/>
            <person name="Lapidus A."/>
            <person name="Kyrpides N.C."/>
            <person name="Saier M.H.Jr."/>
            <person name="Richardson P.M."/>
            <person name="Rachel R."/>
            <person name="Huber H."/>
            <person name="Eisen J.A."/>
            <person name="Koonin E.V."/>
            <person name="Keller M."/>
            <person name="Stetter K.O."/>
        </authorList>
    </citation>
    <scope>NUCLEOTIDE SEQUENCE [LARGE SCALE GENOMIC DNA]</scope>
    <source>
        <strain evidence="2">KIN4/I / DSM 18386 / JCM 14125</strain>
    </source>
</reference>
<proteinExistence type="predicted"/>
<dbReference type="HOGENOM" id="CLU_2140178_0_0_2"/>